<protein>
    <submittedName>
        <fullName evidence="1">Uncharacterized protein</fullName>
    </submittedName>
</protein>
<accession>A0A0F9HGV0</accession>
<dbReference type="EMBL" id="LAZR01015159">
    <property type="protein sequence ID" value="KKM14377.1"/>
    <property type="molecule type" value="Genomic_DNA"/>
</dbReference>
<name>A0A0F9HGV0_9ZZZZ</name>
<reference evidence="1" key="1">
    <citation type="journal article" date="2015" name="Nature">
        <title>Complex archaea that bridge the gap between prokaryotes and eukaryotes.</title>
        <authorList>
            <person name="Spang A."/>
            <person name="Saw J.H."/>
            <person name="Jorgensen S.L."/>
            <person name="Zaremba-Niedzwiedzka K."/>
            <person name="Martijn J."/>
            <person name="Lind A.E."/>
            <person name="van Eijk R."/>
            <person name="Schleper C."/>
            <person name="Guy L."/>
            <person name="Ettema T.J."/>
        </authorList>
    </citation>
    <scope>NUCLEOTIDE SEQUENCE</scope>
</reference>
<organism evidence="1">
    <name type="scientific">marine sediment metagenome</name>
    <dbReference type="NCBI Taxonomy" id="412755"/>
    <lineage>
        <taxon>unclassified sequences</taxon>
        <taxon>metagenomes</taxon>
        <taxon>ecological metagenomes</taxon>
    </lineage>
</organism>
<evidence type="ECO:0000313" key="1">
    <source>
        <dbReference type="EMBL" id="KKM14377.1"/>
    </source>
</evidence>
<gene>
    <name evidence="1" type="ORF">LCGC14_1706730</name>
</gene>
<dbReference type="AlphaFoldDB" id="A0A0F9HGV0"/>
<sequence length="54" mass="6733">MSYWLSYWYCIKCLRMIIKEDASRFRCMCGQWCVDITEIREEMRKKDNITMPKE</sequence>
<proteinExistence type="predicted"/>
<comment type="caution">
    <text evidence="1">The sequence shown here is derived from an EMBL/GenBank/DDBJ whole genome shotgun (WGS) entry which is preliminary data.</text>
</comment>